<dbReference type="Pfam" id="PF01467">
    <property type="entry name" value="CTP_transf_like"/>
    <property type="match status" value="1"/>
</dbReference>
<keyword evidence="2" id="KW-0548">Nucleotidyltransferase</keyword>
<dbReference type="GO" id="GO:0016779">
    <property type="term" value="F:nucleotidyltransferase activity"/>
    <property type="evidence" value="ECO:0007669"/>
    <property type="project" value="UniProtKB-KW"/>
</dbReference>
<sequence length="393" mass="42667">MSRFSLIKSLLRVPYFPTLRKICPHHPSRNLSPAVDRLKKEYSFPRTNIATISRSWTSFPQRRVVRSPASQFGTPTAAAMTVTLVVLNARQIHFLSVFEKELSYLGERVYVWVNGEENASESCKLASLQHLALIYEAVSRSSPQLDVVPLLPCVGWSRERVSQLPDVEQMLWLPPKEADKAESFLSLANSLRSQQGLAALRLVAPAEGSLEPDKTAHMPHPRPVIEGLGPLPGKLEYSHAAVGGTFDSLHAGHRLLLSAAAAVTRGTLWLGIASDALLANKGNADLLQRYAEREANAVEFLRRVRPGMDVRPGPLTDPSEPPLAATMREMEALVVSRETTGGAEWINGHRRTRGFGPLDVLVVGLVGADGQDAGSAKLSSSGLRAKRAASSGG</sequence>
<dbReference type="AlphaFoldDB" id="A0A061SMW5"/>
<keyword evidence="2" id="KW-0808">Transferase</keyword>
<dbReference type="InterPro" id="IPR014729">
    <property type="entry name" value="Rossmann-like_a/b/a_fold"/>
</dbReference>
<feature type="domain" description="Cytidyltransferase-like" evidence="1">
    <location>
        <begin position="242"/>
        <end position="308"/>
    </location>
</feature>
<dbReference type="Gene3D" id="3.40.50.620">
    <property type="entry name" value="HUPs"/>
    <property type="match status" value="1"/>
</dbReference>
<protein>
    <submittedName>
        <fullName evidence="2">Pantetheine-phosphate adenylyltransferase</fullName>
    </submittedName>
</protein>
<dbReference type="EMBL" id="GBEZ01000686">
    <property type="protein sequence ID" value="JAC84215.1"/>
    <property type="molecule type" value="Transcribed_RNA"/>
</dbReference>
<organism evidence="2">
    <name type="scientific">Tetraselmis sp. GSL018</name>
    <dbReference type="NCBI Taxonomy" id="582737"/>
    <lineage>
        <taxon>Eukaryota</taxon>
        <taxon>Viridiplantae</taxon>
        <taxon>Chlorophyta</taxon>
        <taxon>core chlorophytes</taxon>
        <taxon>Chlorodendrophyceae</taxon>
        <taxon>Chlorodendrales</taxon>
        <taxon>Chlorodendraceae</taxon>
        <taxon>Tetraselmis</taxon>
    </lineage>
</organism>
<gene>
    <name evidence="2" type="ORF">TSPGSL018_1521</name>
</gene>
<evidence type="ECO:0000313" key="2">
    <source>
        <dbReference type="EMBL" id="JAC84215.1"/>
    </source>
</evidence>
<dbReference type="InterPro" id="IPR004821">
    <property type="entry name" value="Cyt_trans-like"/>
</dbReference>
<proteinExistence type="predicted"/>
<name>A0A061SMW5_9CHLO</name>
<reference evidence="2" key="1">
    <citation type="submission" date="2014-05" db="EMBL/GenBank/DDBJ databases">
        <title>The transcriptome of the halophilic microalga Tetraselmis sp. GSL018 isolated from the Great Salt Lake, Utah.</title>
        <authorList>
            <person name="Jinkerson R.E."/>
            <person name="D'Adamo S."/>
            <person name="Posewitz M.C."/>
        </authorList>
    </citation>
    <scope>NUCLEOTIDE SEQUENCE</scope>
    <source>
        <strain evidence="2">GSL018</strain>
    </source>
</reference>
<accession>A0A061SMW5</accession>
<evidence type="ECO:0000259" key="1">
    <source>
        <dbReference type="Pfam" id="PF01467"/>
    </source>
</evidence>
<dbReference type="SUPFAM" id="SSF52374">
    <property type="entry name" value="Nucleotidylyl transferase"/>
    <property type="match status" value="1"/>
</dbReference>